<proteinExistence type="predicted"/>
<keyword evidence="2" id="KW-1185">Reference proteome</keyword>
<evidence type="ECO:0000313" key="1">
    <source>
        <dbReference type="EMBL" id="MCD7463838.1"/>
    </source>
</evidence>
<accession>A0ABS8SY82</accession>
<dbReference type="Proteomes" id="UP000823775">
    <property type="component" value="Unassembled WGS sequence"/>
</dbReference>
<gene>
    <name evidence="1" type="ORF">HAX54_051516</name>
</gene>
<protein>
    <submittedName>
        <fullName evidence="1">Uncharacterized protein</fullName>
    </submittedName>
</protein>
<reference evidence="1 2" key="1">
    <citation type="journal article" date="2021" name="BMC Genomics">
        <title>Datura genome reveals duplications of psychoactive alkaloid biosynthetic genes and high mutation rate following tissue culture.</title>
        <authorList>
            <person name="Rajewski A."/>
            <person name="Carter-House D."/>
            <person name="Stajich J."/>
            <person name="Litt A."/>
        </authorList>
    </citation>
    <scope>NUCLEOTIDE SEQUENCE [LARGE SCALE GENOMIC DNA]</scope>
    <source>
        <strain evidence="1">AR-01</strain>
    </source>
</reference>
<name>A0ABS8SY82_DATST</name>
<evidence type="ECO:0000313" key="2">
    <source>
        <dbReference type="Proteomes" id="UP000823775"/>
    </source>
</evidence>
<dbReference type="EMBL" id="JACEIK010000919">
    <property type="protein sequence ID" value="MCD7463838.1"/>
    <property type="molecule type" value="Genomic_DNA"/>
</dbReference>
<sequence>MTSINSFRAVFFYHSKEKERMMTGEDGGEGLPASRWSLVGEIEARKKWILREEGKGEGDARLVVGGLWVKGENGGVRRCDVGVRRRRRRKKWE</sequence>
<comment type="caution">
    <text evidence="1">The sequence shown here is derived from an EMBL/GenBank/DDBJ whole genome shotgun (WGS) entry which is preliminary data.</text>
</comment>
<organism evidence="1 2">
    <name type="scientific">Datura stramonium</name>
    <name type="common">Jimsonweed</name>
    <name type="synonym">Common thornapple</name>
    <dbReference type="NCBI Taxonomy" id="4076"/>
    <lineage>
        <taxon>Eukaryota</taxon>
        <taxon>Viridiplantae</taxon>
        <taxon>Streptophyta</taxon>
        <taxon>Embryophyta</taxon>
        <taxon>Tracheophyta</taxon>
        <taxon>Spermatophyta</taxon>
        <taxon>Magnoliopsida</taxon>
        <taxon>eudicotyledons</taxon>
        <taxon>Gunneridae</taxon>
        <taxon>Pentapetalae</taxon>
        <taxon>asterids</taxon>
        <taxon>lamiids</taxon>
        <taxon>Solanales</taxon>
        <taxon>Solanaceae</taxon>
        <taxon>Solanoideae</taxon>
        <taxon>Datureae</taxon>
        <taxon>Datura</taxon>
    </lineage>
</organism>